<dbReference type="AlphaFoldDB" id="A0AAC9HUF6"/>
<feature type="compositionally biased region" description="Basic and acidic residues" evidence="2">
    <location>
        <begin position="299"/>
        <end position="313"/>
    </location>
</feature>
<evidence type="ECO:0000313" key="4">
    <source>
        <dbReference type="Proteomes" id="UP000095210"/>
    </source>
</evidence>
<feature type="compositionally biased region" description="Polar residues" evidence="2">
    <location>
        <begin position="323"/>
        <end position="341"/>
    </location>
</feature>
<gene>
    <name evidence="3" type="ORF">TL08_25760</name>
</gene>
<organism evidence="3 4">
    <name type="scientific">Actinoalloteichus hymeniacidonis</name>
    <dbReference type="NCBI Taxonomy" id="340345"/>
    <lineage>
        <taxon>Bacteria</taxon>
        <taxon>Bacillati</taxon>
        <taxon>Actinomycetota</taxon>
        <taxon>Actinomycetes</taxon>
        <taxon>Pseudonocardiales</taxon>
        <taxon>Pseudonocardiaceae</taxon>
        <taxon>Actinoalloteichus</taxon>
    </lineage>
</organism>
<dbReference type="EMBL" id="CP014859">
    <property type="protein sequence ID" value="AOS65922.1"/>
    <property type="molecule type" value="Genomic_DNA"/>
</dbReference>
<accession>A0AAC9HUF6</accession>
<feature type="coiled-coil region" evidence="1">
    <location>
        <begin position="60"/>
        <end position="144"/>
    </location>
</feature>
<dbReference type="KEGG" id="ahm:TL08_25760"/>
<sequence>MARDEDNELIPLRLSFDVVYRGYNRAQVAEYLQAMDNDLETVTQDRDAALSQCAEVQFVLEQTRSELERTRTQLGRLSHAPLTTTGLSERLQHMLALAEDEAEALKSQAAEYARNVRASVDAEIGELKGRYEGLVAEQEELQRKLTADFRAREEALTAQYEQRYAAREAETAQRLVDAKKEADRLVREATERVTRIDAAGKTRRKQVEKDFELAMSARRSEAARNLAEREAEVNRECAQRVRETDEYAANRIADLDRRSGELHDHQQWALTRISDAQEALRAATRSIETAAEPPPAWRAARDAGADPAADEKSTSPAGEATGRQATEPTAQPKPSTATASGGQDPESVAENTAAAEERDDNTDQSKRPTGSQQRRKRNARRQMRGQSAQRRAG</sequence>
<proteinExistence type="predicted"/>
<evidence type="ECO:0000256" key="1">
    <source>
        <dbReference type="SAM" id="Coils"/>
    </source>
</evidence>
<evidence type="ECO:0008006" key="5">
    <source>
        <dbReference type="Google" id="ProtNLM"/>
    </source>
</evidence>
<protein>
    <recommendedName>
        <fullName evidence="5">DivIVA protein</fullName>
    </recommendedName>
</protein>
<evidence type="ECO:0000313" key="3">
    <source>
        <dbReference type="EMBL" id="AOS65922.1"/>
    </source>
</evidence>
<reference evidence="4" key="1">
    <citation type="submission" date="2016-03" db="EMBL/GenBank/DDBJ databases">
        <title>Complete genome sequence of the type strain Actinoalloteichus hymeniacidonis DSM 45092.</title>
        <authorList>
            <person name="Schaffert L."/>
            <person name="Albersmeier A."/>
            <person name="Winkler A."/>
            <person name="Kalinowski J."/>
            <person name="Zotchev S."/>
            <person name="Ruckert C."/>
        </authorList>
    </citation>
    <scope>NUCLEOTIDE SEQUENCE [LARGE SCALE GENOMIC DNA]</scope>
    <source>
        <strain evidence="4">HPA177(T) (DSM 45092(T))</strain>
    </source>
</reference>
<dbReference type="Proteomes" id="UP000095210">
    <property type="component" value="Chromosome"/>
</dbReference>
<name>A0AAC9HUF6_9PSEU</name>
<keyword evidence="1" id="KW-0175">Coiled coil</keyword>
<evidence type="ECO:0000256" key="2">
    <source>
        <dbReference type="SAM" id="MobiDB-lite"/>
    </source>
</evidence>
<keyword evidence="4" id="KW-1185">Reference proteome</keyword>
<feature type="compositionally biased region" description="Basic residues" evidence="2">
    <location>
        <begin position="373"/>
        <end position="383"/>
    </location>
</feature>
<dbReference type="RefSeq" id="WP_069852733.1">
    <property type="nucleotide sequence ID" value="NZ_CP014859.1"/>
</dbReference>
<feature type="region of interest" description="Disordered" evidence="2">
    <location>
        <begin position="287"/>
        <end position="393"/>
    </location>
</feature>